<dbReference type="InterPro" id="IPR050776">
    <property type="entry name" value="Ank_Repeat/CDKN_Inhibitor"/>
</dbReference>
<organism evidence="4 5">
    <name type="scientific">Vibrio jasicida</name>
    <dbReference type="NCBI Taxonomy" id="766224"/>
    <lineage>
        <taxon>Bacteria</taxon>
        <taxon>Pseudomonadati</taxon>
        <taxon>Pseudomonadota</taxon>
        <taxon>Gammaproteobacteria</taxon>
        <taxon>Vibrionales</taxon>
        <taxon>Vibrionaceae</taxon>
        <taxon>Vibrio</taxon>
    </lineage>
</organism>
<gene>
    <name evidence="4" type="ORF">THF1A12_270002</name>
</gene>
<feature type="repeat" description="ANK" evidence="3">
    <location>
        <begin position="116"/>
        <end position="148"/>
    </location>
</feature>
<dbReference type="Proteomes" id="UP001295462">
    <property type="component" value="Unassembled WGS sequence"/>
</dbReference>
<dbReference type="Gene3D" id="1.25.40.20">
    <property type="entry name" value="Ankyrin repeat-containing domain"/>
    <property type="match status" value="1"/>
</dbReference>
<dbReference type="PROSITE" id="PS50297">
    <property type="entry name" value="ANK_REP_REGION"/>
    <property type="match status" value="2"/>
</dbReference>
<evidence type="ECO:0000313" key="4">
    <source>
        <dbReference type="EMBL" id="CAH1593401.1"/>
    </source>
</evidence>
<dbReference type="InterPro" id="IPR002110">
    <property type="entry name" value="Ankyrin_rpt"/>
</dbReference>
<accession>A0AAU9QP85</accession>
<evidence type="ECO:0000256" key="1">
    <source>
        <dbReference type="ARBA" id="ARBA00022737"/>
    </source>
</evidence>
<evidence type="ECO:0000256" key="3">
    <source>
        <dbReference type="PROSITE-ProRule" id="PRU00023"/>
    </source>
</evidence>
<comment type="caution">
    <text evidence="4">The sequence shown here is derived from an EMBL/GenBank/DDBJ whole genome shotgun (WGS) entry which is preliminary data.</text>
</comment>
<dbReference type="SUPFAM" id="SSF48403">
    <property type="entry name" value="Ankyrin repeat"/>
    <property type="match status" value="1"/>
</dbReference>
<dbReference type="InterPro" id="IPR036770">
    <property type="entry name" value="Ankyrin_rpt-contain_sf"/>
</dbReference>
<protein>
    <submittedName>
        <fullName evidence="4">Ankyrin repeat family protein</fullName>
    </submittedName>
</protein>
<proteinExistence type="predicted"/>
<dbReference type="AlphaFoldDB" id="A0AAU9QP85"/>
<evidence type="ECO:0000313" key="5">
    <source>
        <dbReference type="Proteomes" id="UP001295462"/>
    </source>
</evidence>
<keyword evidence="2 3" id="KW-0040">ANK repeat</keyword>
<dbReference type="Pfam" id="PF12796">
    <property type="entry name" value="Ank_2"/>
    <property type="match status" value="1"/>
</dbReference>
<name>A0AAU9QP85_9VIBR</name>
<dbReference type="PROSITE" id="PS50088">
    <property type="entry name" value="ANK_REPEAT"/>
    <property type="match status" value="2"/>
</dbReference>
<dbReference type="PANTHER" id="PTHR24201">
    <property type="entry name" value="ANK_REP_REGION DOMAIN-CONTAINING PROTEIN"/>
    <property type="match status" value="1"/>
</dbReference>
<dbReference type="SMART" id="SM00248">
    <property type="entry name" value="ANK"/>
    <property type="match status" value="4"/>
</dbReference>
<evidence type="ECO:0000256" key="2">
    <source>
        <dbReference type="ARBA" id="ARBA00023043"/>
    </source>
</evidence>
<feature type="repeat" description="ANK" evidence="3">
    <location>
        <begin position="82"/>
        <end position="114"/>
    </location>
</feature>
<sequence length="173" mass="18787">MGISFNQHYGFSDAWKLIKQETKIVGNMKKLIVIFSLAAVAITSAFQAFCADTIHLAAYNGNEAQVIELLKTNPDPDERDSYGGTALHAAMFQDNTRIVELLIEAGYDVNAVGPRNGYTPLHDAVWANNLPALKILVANGGDITIKGKDGNTPLEKAIAEDKPEIVAYLQSLK</sequence>
<keyword evidence="1" id="KW-0677">Repeat</keyword>
<reference evidence="4" key="1">
    <citation type="submission" date="2022-01" db="EMBL/GenBank/DDBJ databases">
        <authorList>
            <person name="Lagorce A."/>
        </authorList>
    </citation>
    <scope>NUCLEOTIDE SEQUENCE</scope>
    <source>
        <strain evidence="4">Th15_F1_A12</strain>
    </source>
</reference>
<dbReference type="EMBL" id="CAKMUD010000080">
    <property type="protein sequence ID" value="CAH1593401.1"/>
    <property type="molecule type" value="Genomic_DNA"/>
</dbReference>